<dbReference type="GO" id="GO:0000226">
    <property type="term" value="P:microtubule cytoskeleton organization"/>
    <property type="evidence" value="ECO:0007669"/>
    <property type="project" value="TreeGrafter"/>
</dbReference>
<proteinExistence type="predicted"/>
<evidence type="ECO:0000313" key="5">
    <source>
        <dbReference type="Proteomes" id="UP000277204"/>
    </source>
</evidence>
<organism evidence="4 5">
    <name type="scientific">Schistosoma margrebowiei</name>
    <dbReference type="NCBI Taxonomy" id="48269"/>
    <lineage>
        <taxon>Eukaryota</taxon>
        <taxon>Metazoa</taxon>
        <taxon>Spiralia</taxon>
        <taxon>Lophotrochozoa</taxon>
        <taxon>Platyhelminthes</taxon>
        <taxon>Trematoda</taxon>
        <taxon>Digenea</taxon>
        <taxon>Strigeidida</taxon>
        <taxon>Schistosomatoidea</taxon>
        <taxon>Schistosomatidae</taxon>
        <taxon>Schistosoma</taxon>
    </lineage>
</organism>
<keyword evidence="5" id="KW-1185">Reference proteome</keyword>
<evidence type="ECO:0000256" key="2">
    <source>
        <dbReference type="ARBA" id="ARBA00022737"/>
    </source>
</evidence>
<reference evidence="4 5" key="1">
    <citation type="submission" date="2018-11" db="EMBL/GenBank/DDBJ databases">
        <authorList>
            <consortium name="Pathogen Informatics"/>
        </authorList>
    </citation>
    <scope>NUCLEOTIDE SEQUENCE [LARGE SCALE GENOMIC DNA]</scope>
    <source>
        <strain evidence="4 5">Zambia</strain>
    </source>
</reference>
<keyword evidence="1 3" id="KW-0853">WD repeat</keyword>
<dbReference type="InterPro" id="IPR001680">
    <property type="entry name" value="WD40_rpt"/>
</dbReference>
<evidence type="ECO:0000256" key="1">
    <source>
        <dbReference type="ARBA" id="ARBA00022574"/>
    </source>
</evidence>
<dbReference type="Proteomes" id="UP000277204">
    <property type="component" value="Unassembled WGS sequence"/>
</dbReference>
<dbReference type="InterPro" id="IPR015943">
    <property type="entry name" value="WD40/YVTN_repeat-like_dom_sf"/>
</dbReference>
<dbReference type="GO" id="GO:0008017">
    <property type="term" value="F:microtubule binding"/>
    <property type="evidence" value="ECO:0007669"/>
    <property type="project" value="TreeGrafter"/>
</dbReference>
<sequence>MFYHFLFQAEFRAYNGHSSHVTNVTFLYDGSRLISIGGKDTAVLQWEAYRDLILNAFIVCIFNNNNDDDNEVEEEKEIFLSVAFCSFSS</sequence>
<dbReference type="AlphaFoldDB" id="A0A3P7YY56"/>
<evidence type="ECO:0000256" key="3">
    <source>
        <dbReference type="PROSITE-ProRule" id="PRU00221"/>
    </source>
</evidence>
<protein>
    <submittedName>
        <fullName evidence="4">Uncharacterized protein</fullName>
    </submittedName>
</protein>
<feature type="repeat" description="WD" evidence="3">
    <location>
        <begin position="14"/>
        <end position="47"/>
    </location>
</feature>
<keyword evidence="2" id="KW-0677">Repeat</keyword>
<accession>A0A3P7YY56</accession>
<name>A0A3P7YY56_9TREM</name>
<dbReference type="PANTHER" id="PTHR13720">
    <property type="entry name" value="WD-40 REPEAT PROTEIN"/>
    <property type="match status" value="1"/>
</dbReference>
<gene>
    <name evidence="4" type="ORF">SMRZ_LOCUS11123</name>
</gene>
<dbReference type="Gene3D" id="2.130.10.10">
    <property type="entry name" value="YVTN repeat-like/Quinoprotein amine dehydrogenase"/>
    <property type="match status" value="1"/>
</dbReference>
<dbReference type="PROSITE" id="PS50082">
    <property type="entry name" value="WD_REPEATS_2"/>
    <property type="match status" value="1"/>
</dbReference>
<dbReference type="InterPro" id="IPR050630">
    <property type="entry name" value="WD_repeat_EMAP"/>
</dbReference>
<dbReference type="PANTHER" id="PTHR13720:SF50">
    <property type="entry name" value="ECHINODERM MICROTUBULE-ASSOCIATED PROTEIN-LIKE 2"/>
    <property type="match status" value="1"/>
</dbReference>
<evidence type="ECO:0000313" key="4">
    <source>
        <dbReference type="EMBL" id="VDO93746.1"/>
    </source>
</evidence>
<dbReference type="GO" id="GO:0072686">
    <property type="term" value="C:mitotic spindle"/>
    <property type="evidence" value="ECO:0007669"/>
    <property type="project" value="TreeGrafter"/>
</dbReference>
<dbReference type="EMBL" id="UZAI01006087">
    <property type="protein sequence ID" value="VDO93746.1"/>
    <property type="molecule type" value="Genomic_DNA"/>
</dbReference>